<dbReference type="PANTHER" id="PTHR46401:SF2">
    <property type="entry name" value="GLYCOSYLTRANSFERASE WBBK-RELATED"/>
    <property type="match status" value="1"/>
</dbReference>
<dbReference type="AlphaFoldDB" id="A0A7X0RQQ2"/>
<feature type="domain" description="Glycosyltransferase subfamily 4-like N-terminal" evidence="2">
    <location>
        <begin position="71"/>
        <end position="145"/>
    </location>
</feature>
<comment type="caution">
    <text evidence="3">The sequence shown here is derived from an EMBL/GenBank/DDBJ whole genome shotgun (WGS) entry which is preliminary data.</text>
</comment>
<dbReference type="SUPFAM" id="SSF53756">
    <property type="entry name" value="UDP-Glycosyltransferase/glycogen phosphorylase"/>
    <property type="match status" value="1"/>
</dbReference>
<dbReference type="EMBL" id="JACJVP010000023">
    <property type="protein sequence ID" value="MBB6671728.1"/>
    <property type="molecule type" value="Genomic_DNA"/>
</dbReference>
<dbReference type="GO" id="GO:0009103">
    <property type="term" value="P:lipopolysaccharide biosynthetic process"/>
    <property type="evidence" value="ECO:0007669"/>
    <property type="project" value="TreeGrafter"/>
</dbReference>
<gene>
    <name evidence="3" type="ORF">H7C19_13640</name>
</gene>
<evidence type="ECO:0000259" key="2">
    <source>
        <dbReference type="Pfam" id="PF13439"/>
    </source>
</evidence>
<dbReference type="Gene3D" id="3.40.50.2000">
    <property type="entry name" value="Glycogen Phosphorylase B"/>
    <property type="match status" value="2"/>
</dbReference>
<dbReference type="RefSeq" id="WP_185143198.1">
    <property type="nucleotide sequence ID" value="NZ_JACJVP010000023.1"/>
</dbReference>
<dbReference type="PANTHER" id="PTHR46401">
    <property type="entry name" value="GLYCOSYLTRANSFERASE WBBK-RELATED"/>
    <property type="match status" value="1"/>
</dbReference>
<dbReference type="Pfam" id="PF13692">
    <property type="entry name" value="Glyco_trans_1_4"/>
    <property type="match status" value="1"/>
</dbReference>
<dbReference type="CDD" id="cd03801">
    <property type="entry name" value="GT4_PimA-like"/>
    <property type="match status" value="1"/>
</dbReference>
<dbReference type="Pfam" id="PF13439">
    <property type="entry name" value="Glyco_transf_4"/>
    <property type="match status" value="1"/>
</dbReference>
<evidence type="ECO:0000313" key="3">
    <source>
        <dbReference type="EMBL" id="MBB6671728.1"/>
    </source>
</evidence>
<dbReference type="Proteomes" id="UP000547209">
    <property type="component" value="Unassembled WGS sequence"/>
</dbReference>
<sequence>MTVFMLPIQSDGNKYIELLVRSLERQGLSVRAFNKKRIWRMKRGDSFHIHWPSYHYTGRNRWITGAKAAVFLSLLLILRARGLRIVWTVHNVWPHRSGETRYDRRMRTWLCALCSHVIVMGPSVKDEVRHAFRVKERKIVCIPHGHYRDAYASAGLDVRERHGIPADAYLFAFIGQVSPYKGIDQLLRSFGQIQDARTHLLIAGRPSADFDAAVLADAGDRVHLSLTFVQDDELADYIRCADAIVLPYKKITTSGSAILALSYATPVVAPDVGVLRDYLTPDTALLYDPSDDGGLASAMAEMRAQPSRYSDIRRYEEKLRELDWTRVSAMMSGLYGKTESE</sequence>
<accession>A0A7X0RQQ2</accession>
<keyword evidence="4" id="KW-1185">Reference proteome</keyword>
<dbReference type="GO" id="GO:0016757">
    <property type="term" value="F:glycosyltransferase activity"/>
    <property type="evidence" value="ECO:0007669"/>
    <property type="project" value="TreeGrafter"/>
</dbReference>
<evidence type="ECO:0000256" key="1">
    <source>
        <dbReference type="ARBA" id="ARBA00022679"/>
    </source>
</evidence>
<name>A0A7X0RQQ2_9BACL</name>
<reference evidence="3 4" key="1">
    <citation type="submission" date="2020-08" db="EMBL/GenBank/DDBJ databases">
        <title>Cohnella phylogeny.</title>
        <authorList>
            <person name="Dunlap C."/>
        </authorList>
    </citation>
    <scope>NUCLEOTIDE SEQUENCE [LARGE SCALE GENOMIC DNA]</scope>
    <source>
        <strain evidence="3 4">DSM 28246</strain>
    </source>
</reference>
<organism evidence="3 4">
    <name type="scientific">Cohnella nanjingensis</name>
    <dbReference type="NCBI Taxonomy" id="1387779"/>
    <lineage>
        <taxon>Bacteria</taxon>
        <taxon>Bacillati</taxon>
        <taxon>Bacillota</taxon>
        <taxon>Bacilli</taxon>
        <taxon>Bacillales</taxon>
        <taxon>Paenibacillaceae</taxon>
        <taxon>Cohnella</taxon>
    </lineage>
</organism>
<evidence type="ECO:0000313" key="4">
    <source>
        <dbReference type="Proteomes" id="UP000547209"/>
    </source>
</evidence>
<protein>
    <submittedName>
        <fullName evidence="3">Glycosyltransferase family 4 protein</fullName>
    </submittedName>
</protein>
<proteinExistence type="predicted"/>
<dbReference type="InterPro" id="IPR028098">
    <property type="entry name" value="Glyco_trans_4-like_N"/>
</dbReference>
<keyword evidence="1 3" id="KW-0808">Transferase</keyword>